<evidence type="ECO:0000256" key="10">
    <source>
        <dbReference type="SAM" id="SignalP"/>
    </source>
</evidence>
<dbReference type="OrthoDB" id="1179585at2759"/>
<organism evidence="13 14">
    <name type="scientific">Trichodelitschia bisporula</name>
    <dbReference type="NCBI Taxonomy" id="703511"/>
    <lineage>
        <taxon>Eukaryota</taxon>
        <taxon>Fungi</taxon>
        <taxon>Dikarya</taxon>
        <taxon>Ascomycota</taxon>
        <taxon>Pezizomycotina</taxon>
        <taxon>Dothideomycetes</taxon>
        <taxon>Dothideomycetes incertae sedis</taxon>
        <taxon>Phaeotrichales</taxon>
        <taxon>Phaeotrichaceae</taxon>
        <taxon>Trichodelitschia</taxon>
    </lineage>
</organism>
<dbReference type="CDD" id="cd10320">
    <property type="entry name" value="RGL4_N"/>
    <property type="match status" value="1"/>
</dbReference>
<keyword evidence="7" id="KW-0456">Lyase</keyword>
<comment type="catalytic activity">
    <reaction evidence="1">
        <text>Endotype eliminative cleavage of L-alpha-rhamnopyranosyl-(1-&gt;4)-alpha-D-galactopyranosyluronic acid bonds of rhamnogalacturonan I domains in ramified hairy regions of pectin leaving L-rhamnopyranose at the reducing end and 4-deoxy-4,5-unsaturated D-galactopyranosyluronic acid at the non-reducing end.</text>
        <dbReference type="EC" id="4.2.2.23"/>
    </reaction>
</comment>
<dbReference type="InterPro" id="IPR011013">
    <property type="entry name" value="Gal_mutarotase_sf_dom"/>
</dbReference>
<accession>A0A6G1HT49</accession>
<dbReference type="AlphaFoldDB" id="A0A6G1HT49"/>
<sequence>MLLTVLLFVVLVAGKGAFFRSENGHWVFGNDHWSVTQGPTHAKPLTYRGKELTGRGAGHYMGMNAKSTLKWTSAGIARKGTNFIDVKLTAAEGSLHWVIFDDLHGAYQYFVNGGLPALGEFRGLWRLDNRTFTHGATAGKEGALPRLPDYARAKKVQDETWEKADGSYITKYDWAGFLREQDVFGVYGEGVGSWFIHAGKDYFNGNHLKQELMIHRESNSGDTVQLNMIHGTHFQATTSDNFPKGKTWGPWLWYLNSGSRADATARAKKELASWPYTWHTDAAYQARGTVRGILTLSDGRPAAGAAVFLGDDRPKQTALGMGSNYYYTGYADATGAFEFKHVRVGTYGLQAWANGGKIGDVPGAIELDSVSVAAGKVTDLGSRVWKVRGKGTVFRVGEFDRKAVGFRYAGGPYQHGLSAKCPATLTWTAGTSKASDWCFAQAAPGSWKVVFEIGDRPANATGAAVLTVSLAGYSGSATTVLVNGKTVGGFSNKNLSSDPGTYRSATTAGEWHQMEYKLEAGALRRGQNVVEFKMTEATRWHGVMWDAVMLEWL</sequence>
<dbReference type="SUPFAM" id="SSF49452">
    <property type="entry name" value="Starch-binding domain-like"/>
    <property type="match status" value="1"/>
</dbReference>
<gene>
    <name evidence="13" type="ORF">EJ06DRAFT_543690</name>
</gene>
<dbReference type="GO" id="GO:0102210">
    <property type="term" value="F:rhamnogalacturonan endolyase activity"/>
    <property type="evidence" value="ECO:0007669"/>
    <property type="project" value="UniProtKB-EC"/>
</dbReference>
<evidence type="ECO:0000256" key="9">
    <source>
        <dbReference type="ARBA" id="ARBA00023326"/>
    </source>
</evidence>
<evidence type="ECO:0000259" key="11">
    <source>
        <dbReference type="Pfam" id="PF14683"/>
    </source>
</evidence>
<keyword evidence="8" id="KW-0119">Carbohydrate metabolism</keyword>
<dbReference type="PANTHER" id="PTHR32018:SF1">
    <property type="entry name" value="RHAMNOGALACTURONAN ENDOLYASE"/>
    <property type="match status" value="1"/>
</dbReference>
<protein>
    <recommendedName>
        <fullName evidence="4">rhamnogalacturonan endolyase</fullName>
        <ecNumber evidence="4">4.2.2.23</ecNumber>
    </recommendedName>
</protein>
<evidence type="ECO:0000256" key="1">
    <source>
        <dbReference type="ARBA" id="ARBA00001324"/>
    </source>
</evidence>
<dbReference type="InterPro" id="IPR029413">
    <property type="entry name" value="RG-lyase_II"/>
</dbReference>
<dbReference type="GO" id="GO:0005576">
    <property type="term" value="C:extracellular region"/>
    <property type="evidence" value="ECO:0007669"/>
    <property type="project" value="UniProtKB-SubCell"/>
</dbReference>
<dbReference type="PANTHER" id="PTHR32018">
    <property type="entry name" value="RHAMNOGALACTURONATE LYASE FAMILY PROTEIN"/>
    <property type="match status" value="1"/>
</dbReference>
<proteinExistence type="inferred from homology"/>
<dbReference type="InterPro" id="IPR029411">
    <property type="entry name" value="RG-lyase_III"/>
</dbReference>
<feature type="domain" description="Rhamnogalacturonan lyase" evidence="11">
    <location>
        <begin position="392"/>
        <end position="550"/>
    </location>
</feature>
<dbReference type="InterPro" id="IPR014718">
    <property type="entry name" value="GH-type_carb-bd"/>
</dbReference>
<evidence type="ECO:0000313" key="14">
    <source>
        <dbReference type="Proteomes" id="UP000799640"/>
    </source>
</evidence>
<evidence type="ECO:0000256" key="2">
    <source>
        <dbReference type="ARBA" id="ARBA00004613"/>
    </source>
</evidence>
<evidence type="ECO:0000256" key="8">
    <source>
        <dbReference type="ARBA" id="ARBA00023277"/>
    </source>
</evidence>
<comment type="subcellular location">
    <subcellularLocation>
        <location evidence="2">Secreted</location>
    </subcellularLocation>
</comment>
<comment type="similarity">
    <text evidence="3">Belongs to the polysaccharide lyase 4 family.</text>
</comment>
<keyword evidence="9" id="KW-0624">Polysaccharide degradation</keyword>
<keyword evidence="14" id="KW-1185">Reference proteome</keyword>
<evidence type="ECO:0000259" key="12">
    <source>
        <dbReference type="Pfam" id="PF14686"/>
    </source>
</evidence>
<dbReference type="GO" id="GO:0030246">
    <property type="term" value="F:carbohydrate binding"/>
    <property type="evidence" value="ECO:0007669"/>
    <property type="project" value="InterPro"/>
</dbReference>
<dbReference type="Gene3D" id="2.70.98.10">
    <property type="match status" value="1"/>
</dbReference>
<dbReference type="Pfam" id="PF14683">
    <property type="entry name" value="CBM-like"/>
    <property type="match status" value="1"/>
</dbReference>
<dbReference type="InterPro" id="IPR013784">
    <property type="entry name" value="Carb-bd-like_fold"/>
</dbReference>
<evidence type="ECO:0000256" key="4">
    <source>
        <dbReference type="ARBA" id="ARBA00012437"/>
    </source>
</evidence>
<dbReference type="SUPFAM" id="SSF49785">
    <property type="entry name" value="Galactose-binding domain-like"/>
    <property type="match status" value="1"/>
</dbReference>
<evidence type="ECO:0000256" key="3">
    <source>
        <dbReference type="ARBA" id="ARBA00010418"/>
    </source>
</evidence>
<reference evidence="13" key="1">
    <citation type="journal article" date="2020" name="Stud. Mycol.">
        <title>101 Dothideomycetes genomes: a test case for predicting lifestyles and emergence of pathogens.</title>
        <authorList>
            <person name="Haridas S."/>
            <person name="Albert R."/>
            <person name="Binder M."/>
            <person name="Bloem J."/>
            <person name="Labutti K."/>
            <person name="Salamov A."/>
            <person name="Andreopoulos B."/>
            <person name="Baker S."/>
            <person name="Barry K."/>
            <person name="Bills G."/>
            <person name="Bluhm B."/>
            <person name="Cannon C."/>
            <person name="Castanera R."/>
            <person name="Culley D."/>
            <person name="Daum C."/>
            <person name="Ezra D."/>
            <person name="Gonzalez J."/>
            <person name="Henrissat B."/>
            <person name="Kuo A."/>
            <person name="Liang C."/>
            <person name="Lipzen A."/>
            <person name="Lutzoni F."/>
            <person name="Magnuson J."/>
            <person name="Mondo S."/>
            <person name="Nolan M."/>
            <person name="Ohm R."/>
            <person name="Pangilinan J."/>
            <person name="Park H.-J."/>
            <person name="Ramirez L."/>
            <person name="Alfaro M."/>
            <person name="Sun H."/>
            <person name="Tritt A."/>
            <person name="Yoshinaga Y."/>
            <person name="Zwiers L.-H."/>
            <person name="Turgeon B."/>
            <person name="Goodwin S."/>
            <person name="Spatafora J."/>
            <person name="Crous P."/>
            <person name="Grigoriev I."/>
        </authorList>
    </citation>
    <scope>NUCLEOTIDE SEQUENCE</scope>
    <source>
        <strain evidence="13">CBS 262.69</strain>
    </source>
</reference>
<feature type="chain" id="PRO_5026235224" description="rhamnogalacturonan endolyase" evidence="10">
    <location>
        <begin position="18"/>
        <end position="553"/>
    </location>
</feature>
<dbReference type="SUPFAM" id="SSF74650">
    <property type="entry name" value="Galactose mutarotase-like"/>
    <property type="match status" value="1"/>
</dbReference>
<feature type="signal peptide" evidence="10">
    <location>
        <begin position="1"/>
        <end position="17"/>
    </location>
</feature>
<dbReference type="Proteomes" id="UP000799640">
    <property type="component" value="Unassembled WGS sequence"/>
</dbReference>
<dbReference type="EC" id="4.2.2.23" evidence="4"/>
<keyword evidence="6 10" id="KW-0732">Signal</keyword>
<evidence type="ECO:0000313" key="13">
    <source>
        <dbReference type="EMBL" id="KAF2399009.1"/>
    </source>
</evidence>
<dbReference type="InterPro" id="IPR008979">
    <property type="entry name" value="Galactose-bd-like_sf"/>
</dbReference>
<evidence type="ECO:0000256" key="6">
    <source>
        <dbReference type="ARBA" id="ARBA00022729"/>
    </source>
</evidence>
<dbReference type="Pfam" id="PF14686">
    <property type="entry name" value="fn3_3"/>
    <property type="match status" value="1"/>
</dbReference>
<dbReference type="InterPro" id="IPR051850">
    <property type="entry name" value="Polysacch_Lyase_4"/>
</dbReference>
<dbReference type="GO" id="GO:0000272">
    <property type="term" value="P:polysaccharide catabolic process"/>
    <property type="evidence" value="ECO:0007669"/>
    <property type="project" value="UniProtKB-KW"/>
</dbReference>
<evidence type="ECO:0000256" key="5">
    <source>
        <dbReference type="ARBA" id="ARBA00022525"/>
    </source>
</evidence>
<evidence type="ECO:0000256" key="7">
    <source>
        <dbReference type="ARBA" id="ARBA00023239"/>
    </source>
</evidence>
<name>A0A6G1HT49_9PEZI</name>
<keyword evidence="5" id="KW-0964">Secreted</keyword>
<dbReference type="EMBL" id="ML996698">
    <property type="protein sequence ID" value="KAF2399009.1"/>
    <property type="molecule type" value="Genomic_DNA"/>
</dbReference>
<feature type="domain" description="Rhamnogalacturonan lyase" evidence="12">
    <location>
        <begin position="299"/>
        <end position="379"/>
    </location>
</feature>
<dbReference type="Gene3D" id="2.60.40.1120">
    <property type="entry name" value="Carboxypeptidase-like, regulatory domain"/>
    <property type="match status" value="1"/>
</dbReference>
<dbReference type="CDD" id="cd10316">
    <property type="entry name" value="RGL4_M"/>
    <property type="match status" value="1"/>
</dbReference>
<dbReference type="Gene3D" id="2.60.120.260">
    <property type="entry name" value="Galactose-binding domain-like"/>
    <property type="match status" value="1"/>
</dbReference>